<sequence>MTLCNFFRHLLPLILTLFTSISPSTQQLFSGDLNALHQITYSLTDVKKTGGFFSTWNFTSPEIQNPCVSFSGVTCSVVNNQLRVVSLYLGTGLSDSPGLAGIISAEGLYQLTELTQLVIYPGIVTGFIPSEIGNRLKNLRIIFITNNRITGTIPVSISKLSHLHTLDLSHNKLTGKIPATLTTLLPNLKTLVLSYNRLVGEVPNFSDESQLIHLDLKNNLLDGALPKNFPKTLRYLSLSSNGLWGPVDSVTSSFNLVYLDLSMNKFTGSIPSSLFFTSLQSMYLQRNNFTGKINSPFLSTSTSTSTSSFELYGFGSTIDLSHNLLSGEIPSFLDSVETLFLNNNHFTGKVPESYVSNVFAGKMKTLYLQRNYITLFPMGEKMGTVLPDGVALCLRYNCMVPPAVGLTACPVSAGGPVSRPFGQCSVFNSGKLMG</sequence>
<evidence type="ECO:0000256" key="7">
    <source>
        <dbReference type="SAM" id="SignalP"/>
    </source>
</evidence>
<comment type="caution">
    <text evidence="9">The sequence shown here is derived from an EMBL/GenBank/DDBJ whole genome shotgun (WGS) entry which is preliminary data.</text>
</comment>
<keyword evidence="3 7" id="KW-0732">Signal</keyword>
<dbReference type="PANTHER" id="PTHR48009:SF1">
    <property type="entry name" value="LEUCINE-RICH REPEAT (LRR) FAMILY PROTEIN"/>
    <property type="match status" value="1"/>
</dbReference>
<evidence type="ECO:0000256" key="3">
    <source>
        <dbReference type="ARBA" id="ARBA00022729"/>
    </source>
</evidence>
<dbReference type="PANTHER" id="PTHR48009">
    <property type="entry name" value="LEUCINE-RICH REPEAT (LRR) FAMILY PROTEIN"/>
    <property type="match status" value="1"/>
</dbReference>
<dbReference type="PRINTS" id="PR00019">
    <property type="entry name" value="LEURICHRPT"/>
</dbReference>
<keyword evidence="10" id="KW-1185">Reference proteome</keyword>
<dbReference type="Pfam" id="PF08263">
    <property type="entry name" value="LRRNT_2"/>
    <property type="match status" value="1"/>
</dbReference>
<dbReference type="InterPro" id="IPR053213">
    <property type="entry name" value="RLP29"/>
</dbReference>
<dbReference type="FunFam" id="3.80.10.10:FF:000041">
    <property type="entry name" value="LRR receptor-like serine/threonine-protein kinase ERECTA"/>
    <property type="match status" value="1"/>
</dbReference>
<dbReference type="InterPro" id="IPR001611">
    <property type="entry name" value="Leu-rich_rpt"/>
</dbReference>
<reference evidence="9" key="1">
    <citation type="journal article" date="2023" name="bioRxiv">
        <title>Improved chromosome-level genome assembly for marigold (Tagetes erecta).</title>
        <authorList>
            <person name="Jiang F."/>
            <person name="Yuan L."/>
            <person name="Wang S."/>
            <person name="Wang H."/>
            <person name="Xu D."/>
            <person name="Wang A."/>
            <person name="Fan W."/>
        </authorList>
    </citation>
    <scope>NUCLEOTIDE SEQUENCE</scope>
    <source>
        <strain evidence="9">WSJ</strain>
        <tissue evidence="9">Leaf</tissue>
    </source>
</reference>
<keyword evidence="5" id="KW-0472">Membrane</keyword>
<dbReference type="Gene3D" id="3.80.10.10">
    <property type="entry name" value="Ribonuclease Inhibitor"/>
    <property type="match status" value="3"/>
</dbReference>
<dbReference type="PROSITE" id="PS51450">
    <property type="entry name" value="LRR"/>
    <property type="match status" value="1"/>
</dbReference>
<gene>
    <name evidence="9" type="ORF">QVD17_13100</name>
</gene>
<evidence type="ECO:0000256" key="4">
    <source>
        <dbReference type="ARBA" id="ARBA00022737"/>
    </source>
</evidence>
<feature type="signal peptide" evidence="7">
    <location>
        <begin position="1"/>
        <end position="26"/>
    </location>
</feature>
<proteinExistence type="predicted"/>
<organism evidence="9 10">
    <name type="scientific">Tagetes erecta</name>
    <name type="common">African marigold</name>
    <dbReference type="NCBI Taxonomy" id="13708"/>
    <lineage>
        <taxon>Eukaryota</taxon>
        <taxon>Viridiplantae</taxon>
        <taxon>Streptophyta</taxon>
        <taxon>Embryophyta</taxon>
        <taxon>Tracheophyta</taxon>
        <taxon>Spermatophyta</taxon>
        <taxon>Magnoliopsida</taxon>
        <taxon>eudicotyledons</taxon>
        <taxon>Gunneridae</taxon>
        <taxon>Pentapetalae</taxon>
        <taxon>asterids</taxon>
        <taxon>campanulids</taxon>
        <taxon>Asterales</taxon>
        <taxon>Asteraceae</taxon>
        <taxon>Asteroideae</taxon>
        <taxon>Heliantheae alliance</taxon>
        <taxon>Tageteae</taxon>
        <taxon>Tagetes</taxon>
    </lineage>
</organism>
<feature type="chain" id="PRO_5041917966" description="Leucine-rich repeat-containing N-terminal plant-type domain-containing protein" evidence="7">
    <location>
        <begin position="27"/>
        <end position="434"/>
    </location>
</feature>
<dbReference type="SUPFAM" id="SSF52058">
    <property type="entry name" value="L domain-like"/>
    <property type="match status" value="1"/>
</dbReference>
<dbReference type="Proteomes" id="UP001229421">
    <property type="component" value="Unassembled WGS sequence"/>
</dbReference>
<evidence type="ECO:0000259" key="8">
    <source>
        <dbReference type="Pfam" id="PF08263"/>
    </source>
</evidence>
<keyword evidence="6" id="KW-0325">Glycoprotein</keyword>
<keyword evidence="4" id="KW-0677">Repeat</keyword>
<dbReference type="InterPro" id="IPR032675">
    <property type="entry name" value="LRR_dom_sf"/>
</dbReference>
<dbReference type="InterPro" id="IPR013210">
    <property type="entry name" value="LRR_N_plant-typ"/>
</dbReference>
<feature type="domain" description="Leucine-rich repeat-containing N-terminal plant-type" evidence="8">
    <location>
        <begin position="31"/>
        <end position="76"/>
    </location>
</feature>
<accession>A0AAD8P398</accession>
<dbReference type="Pfam" id="PF00560">
    <property type="entry name" value="LRR_1"/>
    <property type="match status" value="2"/>
</dbReference>
<dbReference type="EMBL" id="JAUHHV010000003">
    <property type="protein sequence ID" value="KAK1430396.1"/>
    <property type="molecule type" value="Genomic_DNA"/>
</dbReference>
<evidence type="ECO:0000256" key="2">
    <source>
        <dbReference type="ARBA" id="ARBA00022614"/>
    </source>
</evidence>
<comment type="subcellular location">
    <subcellularLocation>
        <location evidence="1">Membrane</location>
    </subcellularLocation>
</comment>
<evidence type="ECO:0000313" key="9">
    <source>
        <dbReference type="EMBL" id="KAK1430396.1"/>
    </source>
</evidence>
<dbReference type="Pfam" id="PF13855">
    <property type="entry name" value="LRR_8"/>
    <property type="match status" value="1"/>
</dbReference>
<evidence type="ECO:0000313" key="10">
    <source>
        <dbReference type="Proteomes" id="UP001229421"/>
    </source>
</evidence>
<name>A0AAD8P398_TARER</name>
<dbReference type="GO" id="GO:0016020">
    <property type="term" value="C:membrane"/>
    <property type="evidence" value="ECO:0007669"/>
    <property type="project" value="UniProtKB-SubCell"/>
</dbReference>
<dbReference type="AlphaFoldDB" id="A0AAD8P398"/>
<protein>
    <recommendedName>
        <fullName evidence="8">Leucine-rich repeat-containing N-terminal plant-type domain-containing protein</fullName>
    </recommendedName>
</protein>
<evidence type="ECO:0000256" key="5">
    <source>
        <dbReference type="ARBA" id="ARBA00023136"/>
    </source>
</evidence>
<keyword evidence="2" id="KW-0433">Leucine-rich repeat</keyword>
<evidence type="ECO:0000256" key="6">
    <source>
        <dbReference type="ARBA" id="ARBA00023180"/>
    </source>
</evidence>
<evidence type="ECO:0000256" key="1">
    <source>
        <dbReference type="ARBA" id="ARBA00004370"/>
    </source>
</evidence>